<feature type="active site" description="Proton acceptor; via imino nitrogen" evidence="3">
    <location>
        <position position="2"/>
    </location>
</feature>
<dbReference type="InterPro" id="IPR004370">
    <property type="entry name" value="4-OT-like_dom"/>
</dbReference>
<dbReference type="SUPFAM" id="SSF55331">
    <property type="entry name" value="Tautomerase/MIF"/>
    <property type="match status" value="1"/>
</dbReference>
<dbReference type="GO" id="GO:0016853">
    <property type="term" value="F:isomerase activity"/>
    <property type="evidence" value="ECO:0007669"/>
    <property type="project" value="UniProtKB-UniRule"/>
</dbReference>
<dbReference type="InterPro" id="IPR014347">
    <property type="entry name" value="Tautomerase/MIF_sf"/>
</dbReference>
<dbReference type="PANTHER" id="PTHR35530">
    <property type="entry name" value="TAUTOMERASE-RELATED"/>
    <property type="match status" value="1"/>
</dbReference>
<evidence type="ECO:0000256" key="3">
    <source>
        <dbReference type="PIRSR" id="PIRSR618191-1"/>
    </source>
</evidence>
<comment type="caution">
    <text evidence="6">The sequence shown here is derived from an EMBL/GenBank/DDBJ whole genome shotgun (WGS) entry which is preliminary data.</text>
</comment>
<evidence type="ECO:0000256" key="2">
    <source>
        <dbReference type="ARBA" id="ARBA00023235"/>
    </source>
</evidence>
<organism evidence="6 7">
    <name type="scientific">Burkholderia anthina</name>
    <dbReference type="NCBI Taxonomy" id="179879"/>
    <lineage>
        <taxon>Bacteria</taxon>
        <taxon>Pseudomonadati</taxon>
        <taxon>Pseudomonadota</taxon>
        <taxon>Betaproteobacteria</taxon>
        <taxon>Burkholderiales</taxon>
        <taxon>Burkholderiaceae</taxon>
        <taxon>Burkholderia</taxon>
        <taxon>Burkholderia cepacia complex</taxon>
    </lineage>
</organism>
<gene>
    <name evidence="6" type="ORF">WS64_30525</name>
</gene>
<feature type="domain" description="4-oxalocrotonate tautomerase-like" evidence="5">
    <location>
        <begin position="2"/>
        <end position="60"/>
    </location>
</feature>
<dbReference type="Pfam" id="PF01361">
    <property type="entry name" value="Tautomerase"/>
    <property type="match status" value="1"/>
</dbReference>
<dbReference type="Gene3D" id="3.30.429.10">
    <property type="entry name" value="Macrophage Migration Inhibitory Factor"/>
    <property type="match status" value="1"/>
</dbReference>
<comment type="similarity">
    <text evidence="1 4">Belongs to the 4-oxalocrotonate tautomerase family.</text>
</comment>
<keyword evidence="2 4" id="KW-0413">Isomerase</keyword>
<name>A0AAW3PP79_9BURK</name>
<dbReference type="Proteomes" id="UP000070434">
    <property type="component" value="Unassembled WGS sequence"/>
</dbReference>
<evidence type="ECO:0000256" key="1">
    <source>
        <dbReference type="ARBA" id="ARBA00006723"/>
    </source>
</evidence>
<evidence type="ECO:0000313" key="6">
    <source>
        <dbReference type="EMBL" id="KWZ29819.1"/>
    </source>
</evidence>
<dbReference type="NCBIfam" id="TIGR00013">
    <property type="entry name" value="taut"/>
    <property type="match status" value="1"/>
</dbReference>
<dbReference type="EC" id="5.3.2.-" evidence="4"/>
<protein>
    <recommendedName>
        <fullName evidence="4">Tautomerase</fullName>
        <ecNumber evidence="4">5.3.2.-</ecNumber>
    </recommendedName>
</protein>
<evidence type="ECO:0000256" key="4">
    <source>
        <dbReference type="RuleBase" id="RU362032"/>
    </source>
</evidence>
<proteinExistence type="inferred from homology"/>
<dbReference type="InterPro" id="IPR018191">
    <property type="entry name" value="4-OT"/>
</dbReference>
<evidence type="ECO:0000259" key="5">
    <source>
        <dbReference type="Pfam" id="PF01361"/>
    </source>
</evidence>
<reference evidence="6 7" key="1">
    <citation type="submission" date="2015-11" db="EMBL/GenBank/DDBJ databases">
        <authorList>
            <person name="Sahl J."/>
            <person name="Wagner D."/>
            <person name="Keim P."/>
        </authorList>
    </citation>
    <scope>NUCLEOTIDE SEQUENCE [LARGE SCALE GENOMIC DNA]</scope>
    <source>
        <strain evidence="6 7">AZ-4-2-10-S1-D7</strain>
    </source>
</reference>
<evidence type="ECO:0000313" key="7">
    <source>
        <dbReference type="Proteomes" id="UP000070434"/>
    </source>
</evidence>
<sequence>MPTFNIQLFEGRTVEQKRAFVEAITRVTCETLGCAPDSVDIILTDVKKENWATAGKLWSDQG</sequence>
<dbReference type="EMBL" id="LNJP01000004">
    <property type="protein sequence ID" value="KWZ29819.1"/>
    <property type="molecule type" value="Genomic_DNA"/>
</dbReference>
<accession>A0AAW3PP79</accession>
<dbReference type="NCBIfam" id="NF001966">
    <property type="entry name" value="PRK00745.1"/>
    <property type="match status" value="1"/>
</dbReference>
<dbReference type="AlphaFoldDB" id="A0AAW3PP79"/>
<dbReference type="PANTHER" id="PTHR35530:SF1">
    <property type="entry name" value="2-HYDROXYMUCONATE TAUTOMERASE"/>
    <property type="match status" value="1"/>
</dbReference>
<dbReference type="RefSeq" id="WP_060968769.1">
    <property type="nucleotide sequence ID" value="NZ_LNJP01000004.1"/>
</dbReference>